<evidence type="ECO:0000256" key="5">
    <source>
        <dbReference type="ARBA" id="ARBA00022741"/>
    </source>
</evidence>
<dbReference type="InterPro" id="IPR011868">
    <property type="entry name" value="ModC_ABC_ATP-bd"/>
</dbReference>
<dbReference type="InterPro" id="IPR017871">
    <property type="entry name" value="ABC_transporter-like_CS"/>
</dbReference>
<dbReference type="AlphaFoldDB" id="A0A1U7D297"/>
<gene>
    <name evidence="12" type="ORF">Ga0080559_TMP1437</name>
</gene>
<dbReference type="InterPro" id="IPR005116">
    <property type="entry name" value="Transp-assoc_OB_typ1"/>
</dbReference>
<evidence type="ECO:0000313" key="13">
    <source>
        <dbReference type="Proteomes" id="UP000186559"/>
    </source>
</evidence>
<dbReference type="EC" id="3.6.3.29" evidence="12"/>
<dbReference type="STRING" id="1229727.Ga0080559_TMP1437"/>
<dbReference type="PROSITE" id="PS51866">
    <property type="entry name" value="MOP"/>
    <property type="match status" value="1"/>
</dbReference>
<dbReference type="InterPro" id="IPR027417">
    <property type="entry name" value="P-loop_NTPase"/>
</dbReference>
<proteinExistence type="predicted"/>
<dbReference type="Proteomes" id="UP000186559">
    <property type="component" value="Chromosome"/>
</dbReference>
<dbReference type="SMART" id="SM00382">
    <property type="entry name" value="AAA"/>
    <property type="match status" value="1"/>
</dbReference>
<dbReference type="PROSITE" id="PS50893">
    <property type="entry name" value="ABC_TRANSPORTER_2"/>
    <property type="match status" value="1"/>
</dbReference>
<evidence type="ECO:0000256" key="6">
    <source>
        <dbReference type="ARBA" id="ARBA00022840"/>
    </source>
</evidence>
<protein>
    <submittedName>
        <fullName evidence="12">Molybdate transport system ATP-binding protein</fullName>
        <ecNumber evidence="12">3.6.3.29</ecNumber>
    </submittedName>
</protein>
<evidence type="ECO:0000256" key="4">
    <source>
        <dbReference type="ARBA" id="ARBA00022519"/>
    </source>
</evidence>
<dbReference type="OrthoDB" id="9802264at2"/>
<keyword evidence="1" id="KW-0813">Transport</keyword>
<dbReference type="KEGG" id="tpro:Ga0080559_TMP1437"/>
<dbReference type="RefSeq" id="WP_076622660.1">
    <property type="nucleotide sequence ID" value="NZ_BMEW01000003.1"/>
</dbReference>
<evidence type="ECO:0000259" key="10">
    <source>
        <dbReference type="PROSITE" id="PS50893"/>
    </source>
</evidence>
<dbReference type="InterPro" id="IPR003593">
    <property type="entry name" value="AAA+_ATPase"/>
</dbReference>
<dbReference type="Gene3D" id="2.40.50.100">
    <property type="match status" value="1"/>
</dbReference>
<dbReference type="NCBIfam" id="TIGR02142">
    <property type="entry name" value="modC_ABC"/>
    <property type="match status" value="1"/>
</dbReference>
<keyword evidence="6 12" id="KW-0067">ATP-binding</keyword>
<feature type="domain" description="ABC transporter" evidence="10">
    <location>
        <begin position="1"/>
        <end position="233"/>
    </location>
</feature>
<dbReference type="PROSITE" id="PS00211">
    <property type="entry name" value="ABC_TRANSPORTER_1"/>
    <property type="match status" value="1"/>
</dbReference>
<dbReference type="GO" id="GO:0140359">
    <property type="term" value="F:ABC-type transporter activity"/>
    <property type="evidence" value="ECO:0007669"/>
    <property type="project" value="InterPro"/>
</dbReference>
<keyword evidence="12" id="KW-0378">Hydrolase</keyword>
<evidence type="ECO:0000256" key="3">
    <source>
        <dbReference type="ARBA" id="ARBA00022505"/>
    </source>
</evidence>
<feature type="domain" description="Mop" evidence="11">
    <location>
        <begin position="292"/>
        <end position="358"/>
    </location>
</feature>
<dbReference type="InterPro" id="IPR003439">
    <property type="entry name" value="ABC_transporter-like_ATP-bd"/>
</dbReference>
<dbReference type="GO" id="GO:0015098">
    <property type="term" value="F:molybdate ion transmembrane transporter activity"/>
    <property type="evidence" value="ECO:0007669"/>
    <property type="project" value="InterPro"/>
</dbReference>
<keyword evidence="8" id="KW-0472">Membrane</keyword>
<evidence type="ECO:0000256" key="7">
    <source>
        <dbReference type="ARBA" id="ARBA00022967"/>
    </source>
</evidence>
<keyword evidence="4" id="KW-0997">Cell inner membrane</keyword>
<accession>A0A1U7D297</accession>
<keyword evidence="7" id="KW-1278">Translocase</keyword>
<dbReference type="GO" id="GO:0016887">
    <property type="term" value="F:ATP hydrolysis activity"/>
    <property type="evidence" value="ECO:0007669"/>
    <property type="project" value="InterPro"/>
</dbReference>
<dbReference type="PANTHER" id="PTHR43514:SF4">
    <property type="entry name" value="ABC TRANSPORTER I FAMILY MEMBER 10"/>
    <property type="match status" value="1"/>
</dbReference>
<sequence>MSLTVALRHRLGHFDMDVAFDAPPGLTVLYGRSGSGKTTIINAVAGLLRPDAGRIAVDGRVLFDSEARVCLPPHKRRLGYIFQDARLFPHLTVRQNLLYGRHFAPEPAPEARIDHVVEMLGIGPLLARRPGRLSGGERQRVAIGRALLASPRLILADEPLAALDEARKAEILPYFERLRDEVATPILYVSHAPNEVARLATEVIALQDGRVVGQGSATELLGDPGVTPLGAGAAGAVLEVRVVDQHADGLTELEAPGGLRLLVPEVEAPAGTRLRVQIAAQDVMLATREPRDISALNIFRARVRTLRMGDGPGALVQLDAGGDLMLSRITRRSVTTLGLREGQEVFAIIKAVSVAKDAIARARRADG</sequence>
<keyword evidence="3 9" id="KW-0500">Molybdenum</keyword>
<dbReference type="InterPro" id="IPR050334">
    <property type="entry name" value="Molybdenum_import_ModC"/>
</dbReference>
<reference evidence="12 13" key="1">
    <citation type="submission" date="2016-03" db="EMBL/GenBank/DDBJ databases">
        <title>Deep-sea bacteria in the southern Pacific.</title>
        <authorList>
            <person name="Tang K."/>
        </authorList>
    </citation>
    <scope>NUCLEOTIDE SEQUENCE [LARGE SCALE GENOMIC DNA]</scope>
    <source>
        <strain evidence="12 13">JLT2016</strain>
    </source>
</reference>
<dbReference type="Gene3D" id="3.40.50.300">
    <property type="entry name" value="P-loop containing nucleotide triphosphate hydrolases"/>
    <property type="match status" value="1"/>
</dbReference>
<evidence type="ECO:0000256" key="8">
    <source>
        <dbReference type="ARBA" id="ARBA00023136"/>
    </source>
</evidence>
<dbReference type="EMBL" id="CP014796">
    <property type="protein sequence ID" value="APX22233.1"/>
    <property type="molecule type" value="Genomic_DNA"/>
</dbReference>
<evidence type="ECO:0000256" key="2">
    <source>
        <dbReference type="ARBA" id="ARBA00022475"/>
    </source>
</evidence>
<keyword evidence="13" id="KW-1185">Reference proteome</keyword>
<evidence type="ECO:0000259" key="11">
    <source>
        <dbReference type="PROSITE" id="PS51866"/>
    </source>
</evidence>
<keyword evidence="5" id="KW-0547">Nucleotide-binding</keyword>
<dbReference type="SUPFAM" id="SSF52540">
    <property type="entry name" value="P-loop containing nucleoside triphosphate hydrolases"/>
    <property type="match status" value="1"/>
</dbReference>
<dbReference type="InterPro" id="IPR008995">
    <property type="entry name" value="Mo/tungstate-bd_C_term_dom"/>
</dbReference>
<name>A0A1U7D297_9RHOB</name>
<dbReference type="PANTHER" id="PTHR43514">
    <property type="entry name" value="ABC TRANSPORTER I FAMILY MEMBER 10"/>
    <property type="match status" value="1"/>
</dbReference>
<dbReference type="Pfam" id="PF03459">
    <property type="entry name" value="TOBE"/>
    <property type="match status" value="1"/>
</dbReference>
<dbReference type="GO" id="GO:0005524">
    <property type="term" value="F:ATP binding"/>
    <property type="evidence" value="ECO:0007669"/>
    <property type="project" value="UniProtKB-KW"/>
</dbReference>
<dbReference type="GO" id="GO:0016020">
    <property type="term" value="C:membrane"/>
    <property type="evidence" value="ECO:0007669"/>
    <property type="project" value="InterPro"/>
</dbReference>
<evidence type="ECO:0000256" key="1">
    <source>
        <dbReference type="ARBA" id="ARBA00022448"/>
    </source>
</evidence>
<dbReference type="SUPFAM" id="SSF50331">
    <property type="entry name" value="MOP-like"/>
    <property type="match status" value="1"/>
</dbReference>
<dbReference type="Pfam" id="PF00005">
    <property type="entry name" value="ABC_tran"/>
    <property type="match status" value="1"/>
</dbReference>
<organism evidence="12 13">
    <name type="scientific">Salipiger profundus</name>
    <dbReference type="NCBI Taxonomy" id="1229727"/>
    <lineage>
        <taxon>Bacteria</taxon>
        <taxon>Pseudomonadati</taxon>
        <taxon>Pseudomonadota</taxon>
        <taxon>Alphaproteobacteria</taxon>
        <taxon>Rhodobacterales</taxon>
        <taxon>Roseobacteraceae</taxon>
        <taxon>Salipiger</taxon>
    </lineage>
</organism>
<dbReference type="InterPro" id="IPR004606">
    <property type="entry name" value="Mop_domain"/>
</dbReference>
<keyword evidence="2" id="KW-1003">Cell membrane</keyword>
<evidence type="ECO:0000256" key="9">
    <source>
        <dbReference type="PROSITE-ProRule" id="PRU01213"/>
    </source>
</evidence>
<evidence type="ECO:0000313" key="12">
    <source>
        <dbReference type="EMBL" id="APX22233.1"/>
    </source>
</evidence>